<reference evidence="6" key="1">
    <citation type="submission" date="2022-11" db="EMBL/GenBank/DDBJ databases">
        <authorList>
            <person name="Morgan W.R."/>
            <person name="Tartar A."/>
        </authorList>
    </citation>
    <scope>NUCLEOTIDE SEQUENCE</scope>
    <source>
        <strain evidence="6">ARSEF 373</strain>
    </source>
</reference>
<evidence type="ECO:0000256" key="1">
    <source>
        <dbReference type="ARBA" id="ARBA00023015"/>
    </source>
</evidence>
<evidence type="ECO:0000313" key="7">
    <source>
        <dbReference type="Proteomes" id="UP001146120"/>
    </source>
</evidence>
<feature type="domain" description="Myb-like" evidence="4">
    <location>
        <begin position="59"/>
        <end position="110"/>
    </location>
</feature>
<reference evidence="6" key="2">
    <citation type="journal article" date="2023" name="Microbiol Resour">
        <title>Decontamination and Annotation of the Draft Genome Sequence of the Oomycete Lagenidium giganteum ARSEF 373.</title>
        <authorList>
            <person name="Morgan W.R."/>
            <person name="Tartar A."/>
        </authorList>
    </citation>
    <scope>NUCLEOTIDE SEQUENCE</scope>
    <source>
        <strain evidence="6">ARSEF 373</strain>
    </source>
</reference>
<dbReference type="GO" id="GO:0003677">
    <property type="term" value="F:DNA binding"/>
    <property type="evidence" value="ECO:0007669"/>
    <property type="project" value="InterPro"/>
</dbReference>
<comment type="caution">
    <text evidence="6">The sequence shown here is derived from an EMBL/GenBank/DDBJ whole genome shotgun (WGS) entry which is preliminary data.</text>
</comment>
<dbReference type="PROSITE" id="PS50090">
    <property type="entry name" value="MYB_LIKE"/>
    <property type="match status" value="1"/>
</dbReference>
<proteinExistence type="predicted"/>
<dbReference type="Proteomes" id="UP001146120">
    <property type="component" value="Unassembled WGS sequence"/>
</dbReference>
<dbReference type="AlphaFoldDB" id="A0AAV2YLL6"/>
<dbReference type="NCBIfam" id="TIGR01557">
    <property type="entry name" value="myb_SHAQKYF"/>
    <property type="match status" value="1"/>
</dbReference>
<dbReference type="CDD" id="cd00167">
    <property type="entry name" value="SANT"/>
    <property type="match status" value="1"/>
</dbReference>
<dbReference type="InterPro" id="IPR017930">
    <property type="entry name" value="Myb_dom"/>
</dbReference>
<keyword evidence="2" id="KW-0804">Transcription</keyword>
<keyword evidence="3" id="KW-0539">Nucleus</keyword>
<dbReference type="Pfam" id="PF00249">
    <property type="entry name" value="Myb_DNA-binding"/>
    <property type="match status" value="1"/>
</dbReference>
<evidence type="ECO:0000256" key="2">
    <source>
        <dbReference type="ARBA" id="ARBA00023163"/>
    </source>
</evidence>
<dbReference type="PROSITE" id="PS51294">
    <property type="entry name" value="HTH_MYB"/>
    <property type="match status" value="1"/>
</dbReference>
<dbReference type="EMBL" id="DAKRPA010000262">
    <property type="protein sequence ID" value="DAZ94224.1"/>
    <property type="molecule type" value="Genomic_DNA"/>
</dbReference>
<keyword evidence="1" id="KW-0805">Transcription regulation</keyword>
<protein>
    <submittedName>
        <fullName evidence="6">Uncharacterized protein</fullName>
    </submittedName>
</protein>
<dbReference type="SMART" id="SM00717">
    <property type="entry name" value="SANT"/>
    <property type="match status" value="1"/>
</dbReference>
<name>A0AAV2YLL6_9STRA</name>
<evidence type="ECO:0000259" key="5">
    <source>
        <dbReference type="PROSITE" id="PS51294"/>
    </source>
</evidence>
<keyword evidence="7" id="KW-1185">Reference proteome</keyword>
<dbReference type="PANTHER" id="PTHR12802">
    <property type="entry name" value="SWI/SNF COMPLEX-RELATED"/>
    <property type="match status" value="1"/>
</dbReference>
<feature type="domain" description="HTH myb-type" evidence="5">
    <location>
        <begin position="64"/>
        <end position="114"/>
    </location>
</feature>
<gene>
    <name evidence="6" type="ORF">N0F65_001074</name>
</gene>
<dbReference type="InterPro" id="IPR001005">
    <property type="entry name" value="SANT/Myb"/>
</dbReference>
<dbReference type="InterPro" id="IPR006447">
    <property type="entry name" value="Myb_dom_plants"/>
</dbReference>
<evidence type="ECO:0000256" key="3">
    <source>
        <dbReference type="ARBA" id="ARBA00023242"/>
    </source>
</evidence>
<dbReference type="InterPro" id="IPR009057">
    <property type="entry name" value="Homeodomain-like_sf"/>
</dbReference>
<dbReference type="SUPFAM" id="SSF46689">
    <property type="entry name" value="Homeodomain-like"/>
    <property type="match status" value="1"/>
</dbReference>
<sequence length="240" mass="26066">MMAAVPTINLNITAAAMQPFDPLTQSNSGGGTPHVSAILSAQAFRVNKPSSSSASASKRVAEGRGVWSAEEHERFRQGIRMFPTGPWKDIAGMVGSRTARQTMTHAQKYRQKIARRLRTLRGSGRTGIPHSLMHSSRFNPLLTSDEHGNDSILSTSLAIIAEEELDSLHEYTLESAYGSPVSGFPDEPVNPATTPMLDLLRLPIDALVPLDATTELNDADFDECMDFLIQTFHSAPSSDC</sequence>
<evidence type="ECO:0000259" key="4">
    <source>
        <dbReference type="PROSITE" id="PS50090"/>
    </source>
</evidence>
<organism evidence="6 7">
    <name type="scientific">Lagenidium giganteum</name>
    <dbReference type="NCBI Taxonomy" id="4803"/>
    <lineage>
        <taxon>Eukaryota</taxon>
        <taxon>Sar</taxon>
        <taxon>Stramenopiles</taxon>
        <taxon>Oomycota</taxon>
        <taxon>Peronosporomycetes</taxon>
        <taxon>Pythiales</taxon>
        <taxon>Pythiaceae</taxon>
    </lineage>
</organism>
<evidence type="ECO:0000313" key="6">
    <source>
        <dbReference type="EMBL" id="DAZ94224.1"/>
    </source>
</evidence>
<dbReference type="Gene3D" id="1.10.10.60">
    <property type="entry name" value="Homeodomain-like"/>
    <property type="match status" value="1"/>
</dbReference>
<dbReference type="PANTHER" id="PTHR12802:SF155">
    <property type="entry name" value="DEUBIQUITINASE MYSM1"/>
    <property type="match status" value="1"/>
</dbReference>
<accession>A0AAV2YLL6</accession>